<dbReference type="GO" id="GO:0045944">
    <property type="term" value="P:positive regulation of transcription by RNA polymerase II"/>
    <property type="evidence" value="ECO:0007669"/>
    <property type="project" value="TreeGrafter"/>
</dbReference>
<dbReference type="GO" id="GO:0005634">
    <property type="term" value="C:nucleus"/>
    <property type="evidence" value="ECO:0007669"/>
    <property type="project" value="UniProtKB-SubCell"/>
</dbReference>
<dbReference type="InterPro" id="IPR021858">
    <property type="entry name" value="Fun_TF"/>
</dbReference>
<name>A0AAX6MFU5_9PEZI</name>
<dbReference type="PROSITE" id="PS00463">
    <property type="entry name" value="ZN2_CY6_FUNGAL_1"/>
    <property type="match status" value="1"/>
</dbReference>
<evidence type="ECO:0000256" key="1">
    <source>
        <dbReference type="ARBA" id="ARBA00004123"/>
    </source>
</evidence>
<evidence type="ECO:0000313" key="5">
    <source>
        <dbReference type="Proteomes" id="UP001369815"/>
    </source>
</evidence>
<comment type="caution">
    <text evidence="4">The sequence shown here is derived from an EMBL/GenBank/DDBJ whole genome shotgun (WGS) entry which is preliminary data.</text>
</comment>
<dbReference type="Gene3D" id="4.10.240.10">
    <property type="entry name" value="Zn(2)-C6 fungal-type DNA-binding domain"/>
    <property type="match status" value="1"/>
</dbReference>
<evidence type="ECO:0000256" key="2">
    <source>
        <dbReference type="ARBA" id="ARBA00023242"/>
    </source>
</evidence>
<dbReference type="Proteomes" id="UP001369815">
    <property type="component" value="Unassembled WGS sequence"/>
</dbReference>
<dbReference type="Pfam" id="PF11951">
    <property type="entry name" value="Fungal_trans_2"/>
    <property type="match status" value="1"/>
</dbReference>
<evidence type="ECO:0000313" key="4">
    <source>
        <dbReference type="EMBL" id="KAK6951326.1"/>
    </source>
</evidence>
<dbReference type="PANTHER" id="PTHR37534">
    <property type="entry name" value="TRANSCRIPTIONAL ACTIVATOR PROTEIN UGA3"/>
    <property type="match status" value="1"/>
</dbReference>
<gene>
    <name evidence="4" type="ORF">Daesc_007859</name>
</gene>
<dbReference type="AlphaFoldDB" id="A0AAX6MFU5"/>
<accession>A0AAX6MFU5</accession>
<dbReference type="Pfam" id="PF00172">
    <property type="entry name" value="Zn_clus"/>
    <property type="match status" value="1"/>
</dbReference>
<dbReference type="SUPFAM" id="SSF57701">
    <property type="entry name" value="Zn2/Cys6 DNA-binding domain"/>
    <property type="match status" value="1"/>
</dbReference>
<dbReference type="SMART" id="SM00066">
    <property type="entry name" value="GAL4"/>
    <property type="match status" value="1"/>
</dbReference>
<keyword evidence="5" id="KW-1185">Reference proteome</keyword>
<feature type="domain" description="Zn(2)-C6 fungal-type" evidence="3">
    <location>
        <begin position="9"/>
        <end position="37"/>
    </location>
</feature>
<protein>
    <recommendedName>
        <fullName evidence="3">Zn(2)-C6 fungal-type domain-containing protein</fullName>
    </recommendedName>
</protein>
<dbReference type="GO" id="GO:0000976">
    <property type="term" value="F:transcription cis-regulatory region binding"/>
    <property type="evidence" value="ECO:0007669"/>
    <property type="project" value="TreeGrafter"/>
</dbReference>
<comment type="subcellular location">
    <subcellularLocation>
        <location evidence="1">Nucleus</location>
    </subcellularLocation>
</comment>
<dbReference type="PANTHER" id="PTHR37534:SF49">
    <property type="entry name" value="LYSINE BIOSYNTHESIS REGULATORY PROTEIN LYS14"/>
    <property type="match status" value="1"/>
</dbReference>
<dbReference type="InterPro" id="IPR001138">
    <property type="entry name" value="Zn2Cys6_DnaBD"/>
</dbReference>
<sequence length="517" mass="58933">METVRRAQGCWTCKRRKIGCDRGYPACNNCLRTGRECLGYGIRLAWPDQPDGRRRLTRLPDHTIHHHEIDPDYYGKQFLNVTYSDLALSRKGISPICLSIIRAQPRPGRSLPLFANLHERESHLISYCKNGPATVLIEFRLEKPLLTLLISDQNKLSQMISTIDINNGFRDDLLPMALSNIGNASNGLRNAMLAVSAFHLWGSEEALSYKADALRSLSSSLSSESIGITETQLATSMMLCVYNVFDETEGNWNLHLRGAQTILHKLASIHGGRLKYGFLYTWFLYHEILGGFSQPLQYGRCPASLELLHDTNFDKSLIIGSLGCSVEVMEIISYVNSLRALELRGASLEYDPEERARKADEWREIEGRITSLTQHLDPIEASRIPPVERTRILTTAELYRIAALLYLQRTGDCTHNQELRSMYLELAFNSLKRLDVCTSPWPLFVIACETEDDQQRIMILQTLDKMDNERHIGNVFVLRDIIESYWKQQDLQADSGRISNTKWWNVVNLDIAAPWCI</sequence>
<dbReference type="CDD" id="cd00067">
    <property type="entry name" value="GAL4"/>
    <property type="match status" value="1"/>
</dbReference>
<organism evidence="4 5">
    <name type="scientific">Daldinia eschscholtzii</name>
    <dbReference type="NCBI Taxonomy" id="292717"/>
    <lineage>
        <taxon>Eukaryota</taxon>
        <taxon>Fungi</taxon>
        <taxon>Dikarya</taxon>
        <taxon>Ascomycota</taxon>
        <taxon>Pezizomycotina</taxon>
        <taxon>Sordariomycetes</taxon>
        <taxon>Xylariomycetidae</taxon>
        <taxon>Xylariales</taxon>
        <taxon>Hypoxylaceae</taxon>
        <taxon>Daldinia</taxon>
    </lineage>
</organism>
<dbReference type="GO" id="GO:0000981">
    <property type="term" value="F:DNA-binding transcription factor activity, RNA polymerase II-specific"/>
    <property type="evidence" value="ECO:0007669"/>
    <property type="project" value="InterPro"/>
</dbReference>
<proteinExistence type="predicted"/>
<dbReference type="PROSITE" id="PS50048">
    <property type="entry name" value="ZN2_CY6_FUNGAL_2"/>
    <property type="match status" value="1"/>
</dbReference>
<reference evidence="4 5" key="1">
    <citation type="journal article" date="2024" name="Front Chem Biol">
        <title>Unveiling the potential of Daldinia eschscholtzii MFLUCC 19-0629 through bioactivity and bioinformatics studies for enhanced sustainable agriculture production.</title>
        <authorList>
            <person name="Brooks S."/>
            <person name="Weaver J.A."/>
            <person name="Klomchit A."/>
            <person name="Alharthi S.A."/>
            <person name="Onlamun T."/>
            <person name="Nurani R."/>
            <person name="Vong T.K."/>
            <person name="Alberti F."/>
            <person name="Greco C."/>
        </authorList>
    </citation>
    <scope>NUCLEOTIDE SEQUENCE [LARGE SCALE GENOMIC DNA]</scope>
    <source>
        <strain evidence="4">MFLUCC 19-0629</strain>
    </source>
</reference>
<keyword evidence="2" id="KW-0539">Nucleus</keyword>
<dbReference type="EMBL" id="JBANMG010000007">
    <property type="protein sequence ID" value="KAK6951326.1"/>
    <property type="molecule type" value="Genomic_DNA"/>
</dbReference>
<dbReference type="GO" id="GO:0008270">
    <property type="term" value="F:zinc ion binding"/>
    <property type="evidence" value="ECO:0007669"/>
    <property type="project" value="InterPro"/>
</dbReference>
<dbReference type="InterPro" id="IPR036864">
    <property type="entry name" value="Zn2-C6_fun-type_DNA-bd_sf"/>
</dbReference>
<evidence type="ECO:0000259" key="3">
    <source>
        <dbReference type="PROSITE" id="PS50048"/>
    </source>
</evidence>